<keyword evidence="1" id="KW-0812">Transmembrane</keyword>
<feature type="transmembrane region" description="Helical" evidence="1">
    <location>
        <begin position="9"/>
        <end position="28"/>
    </location>
</feature>
<dbReference type="AlphaFoldDB" id="A0A8J7FHF9"/>
<keyword evidence="1" id="KW-0472">Membrane</keyword>
<dbReference type="GO" id="GO:0005886">
    <property type="term" value="C:plasma membrane"/>
    <property type="evidence" value="ECO:0007669"/>
    <property type="project" value="TreeGrafter"/>
</dbReference>
<dbReference type="SUPFAM" id="SSF82866">
    <property type="entry name" value="Multidrug efflux transporter AcrB transmembrane domain"/>
    <property type="match status" value="2"/>
</dbReference>
<dbReference type="PANTHER" id="PTHR33406">
    <property type="entry name" value="MEMBRANE PROTEIN MJ1562-RELATED"/>
    <property type="match status" value="1"/>
</dbReference>
<feature type="transmembrane region" description="Helical" evidence="1">
    <location>
        <begin position="661"/>
        <end position="683"/>
    </location>
</feature>
<evidence type="ECO:0008006" key="4">
    <source>
        <dbReference type="Google" id="ProtNLM"/>
    </source>
</evidence>
<reference evidence="2 3" key="1">
    <citation type="submission" date="2020-10" db="EMBL/GenBank/DDBJ databases">
        <title>The genome sequence of Chitinilyticum litopenaei 4Y14.</title>
        <authorList>
            <person name="Liu Y."/>
        </authorList>
    </citation>
    <scope>NUCLEOTIDE SEQUENCE [LARGE SCALE GENOMIC DNA]</scope>
    <source>
        <strain evidence="2 3">4Y14</strain>
    </source>
</reference>
<gene>
    <name evidence="2" type="ORF">INR99_00490</name>
</gene>
<dbReference type="Proteomes" id="UP000604481">
    <property type="component" value="Unassembled WGS sequence"/>
</dbReference>
<comment type="caution">
    <text evidence="2">The sequence shown here is derived from an EMBL/GenBank/DDBJ whole genome shotgun (WGS) entry which is preliminary data.</text>
</comment>
<name>A0A8J7FHF9_9NEIS</name>
<keyword evidence="1" id="KW-1133">Transmembrane helix</keyword>
<proteinExistence type="predicted"/>
<accession>A0A8J7FHF9</accession>
<feature type="transmembrane region" description="Helical" evidence="1">
    <location>
        <begin position="302"/>
        <end position="324"/>
    </location>
</feature>
<feature type="transmembrane region" description="Helical" evidence="1">
    <location>
        <begin position="345"/>
        <end position="365"/>
    </location>
</feature>
<feature type="transmembrane region" description="Helical" evidence="1">
    <location>
        <begin position="689"/>
        <end position="708"/>
    </location>
</feature>
<dbReference type="Gene3D" id="1.20.1640.10">
    <property type="entry name" value="Multidrug efflux transporter AcrB transmembrane domain"/>
    <property type="match status" value="2"/>
</dbReference>
<organism evidence="2 3">
    <name type="scientific">Chitinilyticum piscinae</name>
    <dbReference type="NCBI Taxonomy" id="2866724"/>
    <lineage>
        <taxon>Bacteria</taxon>
        <taxon>Pseudomonadati</taxon>
        <taxon>Pseudomonadota</taxon>
        <taxon>Betaproteobacteria</taxon>
        <taxon>Neisseriales</taxon>
        <taxon>Chitinibacteraceae</taxon>
        <taxon>Chitinilyticum</taxon>
    </lineage>
</organism>
<dbReference type="RefSeq" id="WP_194114330.1">
    <property type="nucleotide sequence ID" value="NZ_JADFUA010000001.1"/>
</dbReference>
<feature type="transmembrane region" description="Helical" evidence="1">
    <location>
        <begin position="371"/>
        <end position="394"/>
    </location>
</feature>
<keyword evidence="3" id="KW-1185">Reference proteome</keyword>
<dbReference type="InterPro" id="IPR050545">
    <property type="entry name" value="Mycobact_MmpL"/>
</dbReference>
<sequence length="774" mass="82517">MTQRERHGFAAWLIGVLVVAVLLGRLLWQGLPLQTDLLAMLPANEQDPLAQAASRQLDAVLGERSVLLVGAGDAETAIAAAGRAAAELRASKAFSDVRLQRPQLDALASALQFRFALSDPDRVLPPGPQGLQGALDEVAAQLYGPLGAPRAALLSRDPLFLAGDLLQRRMVPGMDMDRGVLLLHGEQRVWALIEARNASRAFVDHGDGPAPVAAAIARARAAAAAPGVEVLASSIALHSGLASRTAKDEISRIGIGSWIGAILLMWLAFRRVSAIVLCLLPLAVATAVALLVTVTLMGSLHVLTLVFGASLIGVAIDYGTHCFADSLGADEHWSMSHAVQQLRPALTYGMLTSVTGYLALALAPFPGLREIAVFSSAGLLAAFLTVVLAFPVLLRHYRPDTRGMWLAAFIDGVYRRMGSWVSWRRLLPLLLLLLGGLWQLRASDDIRSFYARDPQLAQQDDRIRALFGQAPETQFYLVQGRSAAEVLQREQRLLQALQPMLAAGQLGHVRALSQLLPDPASQQVHLQRWQQRLADPAYTNWLRGLGIPEEAIAADAAALASARPVSPSGWLASPLGQADRVLWLDGQAAGKASLVLLSGIRDRAALADLPARAGLSGVQWVDRTADVSGLMARSRNLALALTAAAIVVMLLLMVPRHGWRGATWIILPSVFSAAGALALFGWLGLPLNIFSAFALLLVLALGVDYAIFFRESGEDSHQAMLGVALDSSTTVLSFGLLALSSLPAARSFGTMVLFGIMLAFLLAPLARPQPGRTA</sequence>
<dbReference type="EMBL" id="JADFUA010000001">
    <property type="protein sequence ID" value="MBE9607817.1"/>
    <property type="molecule type" value="Genomic_DNA"/>
</dbReference>
<evidence type="ECO:0000256" key="1">
    <source>
        <dbReference type="SAM" id="Phobius"/>
    </source>
</evidence>
<dbReference type="PANTHER" id="PTHR33406:SF13">
    <property type="entry name" value="MEMBRANE PROTEIN YDFJ"/>
    <property type="match status" value="1"/>
</dbReference>
<feature type="transmembrane region" description="Helical" evidence="1">
    <location>
        <begin position="250"/>
        <end position="269"/>
    </location>
</feature>
<feature type="transmembrane region" description="Helical" evidence="1">
    <location>
        <begin position="276"/>
        <end position="296"/>
    </location>
</feature>
<evidence type="ECO:0000313" key="3">
    <source>
        <dbReference type="Proteomes" id="UP000604481"/>
    </source>
</evidence>
<evidence type="ECO:0000313" key="2">
    <source>
        <dbReference type="EMBL" id="MBE9607817.1"/>
    </source>
</evidence>
<protein>
    <recommendedName>
        <fullName evidence="4">Membrane transport protein MMPL domain-containing protein</fullName>
    </recommendedName>
</protein>
<feature type="transmembrane region" description="Helical" evidence="1">
    <location>
        <begin position="637"/>
        <end position="654"/>
    </location>
</feature>
<feature type="transmembrane region" description="Helical" evidence="1">
    <location>
        <begin position="748"/>
        <end position="766"/>
    </location>
</feature>